<accession>A0A9W6ETI7</accession>
<dbReference type="SUPFAM" id="SSF53383">
    <property type="entry name" value="PLP-dependent transferases"/>
    <property type="match status" value="1"/>
</dbReference>
<dbReference type="InterPro" id="IPR005814">
    <property type="entry name" value="Aminotrans_3"/>
</dbReference>
<evidence type="ECO:0000256" key="7">
    <source>
        <dbReference type="RuleBase" id="RU003560"/>
    </source>
</evidence>
<dbReference type="GO" id="GO:0008483">
    <property type="term" value="F:transaminase activity"/>
    <property type="evidence" value="ECO:0007669"/>
    <property type="project" value="UniProtKB-KW"/>
</dbReference>
<dbReference type="NCBIfam" id="TIGR00707">
    <property type="entry name" value="argD"/>
    <property type="match status" value="1"/>
</dbReference>
<dbReference type="RefSeq" id="WP_286136964.1">
    <property type="nucleotide sequence ID" value="NZ_BRPL01000004.1"/>
</dbReference>
<keyword evidence="2 8" id="KW-0032">Aminotransferase</keyword>
<evidence type="ECO:0000256" key="1">
    <source>
        <dbReference type="ARBA" id="ARBA00001933"/>
    </source>
</evidence>
<keyword evidence="9" id="KW-1185">Reference proteome</keyword>
<dbReference type="PIRSF" id="PIRSF000521">
    <property type="entry name" value="Transaminase_4ab_Lys_Orn"/>
    <property type="match status" value="1"/>
</dbReference>
<dbReference type="InterPro" id="IPR004636">
    <property type="entry name" value="AcOrn/SuccOrn_fam"/>
</dbReference>
<keyword evidence="5 7" id="KW-0663">Pyridoxal phosphate</keyword>
<protein>
    <submittedName>
        <fullName evidence="8">Acetylornithine aminotransferase</fullName>
    </submittedName>
</protein>
<dbReference type="PROSITE" id="PS00600">
    <property type="entry name" value="AA_TRANSFER_CLASS_3"/>
    <property type="match status" value="1"/>
</dbReference>
<gene>
    <name evidence="8" type="primary">argD</name>
    <name evidence="8" type="ORF">WR164_14010</name>
</gene>
<dbReference type="GO" id="GO:0042802">
    <property type="term" value="F:identical protein binding"/>
    <property type="evidence" value="ECO:0007669"/>
    <property type="project" value="TreeGrafter"/>
</dbReference>
<evidence type="ECO:0000313" key="8">
    <source>
        <dbReference type="EMBL" id="GLB47422.1"/>
    </source>
</evidence>
<evidence type="ECO:0000256" key="4">
    <source>
        <dbReference type="ARBA" id="ARBA00022679"/>
    </source>
</evidence>
<dbReference type="InterPro" id="IPR015424">
    <property type="entry name" value="PyrdxlP-dep_Trfase"/>
</dbReference>
<reference evidence="8" key="1">
    <citation type="submission" date="2022-07" db="EMBL/GenBank/DDBJ databases">
        <authorList>
            <person name="Kouya T."/>
            <person name="Ishiyama Y."/>
        </authorList>
    </citation>
    <scope>NUCLEOTIDE SEQUENCE</scope>
    <source>
        <strain evidence="8">WR16-4</strain>
    </source>
</reference>
<dbReference type="FunFam" id="3.40.640.10:FF:000004">
    <property type="entry name" value="Acetylornithine aminotransferase"/>
    <property type="match status" value="1"/>
</dbReference>
<dbReference type="InterPro" id="IPR049704">
    <property type="entry name" value="Aminotrans_3_PPA_site"/>
</dbReference>
<dbReference type="InterPro" id="IPR015421">
    <property type="entry name" value="PyrdxlP-dep_Trfase_major"/>
</dbReference>
<evidence type="ECO:0000313" key="9">
    <source>
        <dbReference type="Proteomes" id="UP001144204"/>
    </source>
</evidence>
<comment type="similarity">
    <text evidence="7">Belongs to the class-III pyridoxal-phosphate-dependent aminotransferase family.</text>
</comment>
<organism evidence="8 9">
    <name type="scientific">Philodulcilactobacillus myokoensis</name>
    <dbReference type="NCBI Taxonomy" id="2929573"/>
    <lineage>
        <taxon>Bacteria</taxon>
        <taxon>Bacillati</taxon>
        <taxon>Bacillota</taxon>
        <taxon>Bacilli</taxon>
        <taxon>Lactobacillales</taxon>
        <taxon>Lactobacillaceae</taxon>
        <taxon>Philodulcilactobacillus</taxon>
    </lineage>
</organism>
<dbReference type="Pfam" id="PF00202">
    <property type="entry name" value="Aminotran_3"/>
    <property type="match status" value="1"/>
</dbReference>
<comment type="cofactor">
    <cofactor evidence="1">
        <name>pyridoxal 5'-phosphate</name>
        <dbReference type="ChEBI" id="CHEBI:597326"/>
    </cofactor>
</comment>
<dbReference type="Proteomes" id="UP001144204">
    <property type="component" value="Unassembled WGS sequence"/>
</dbReference>
<dbReference type="Gene3D" id="3.40.640.10">
    <property type="entry name" value="Type I PLP-dependent aspartate aminotransferase-like (Major domain)"/>
    <property type="match status" value="1"/>
</dbReference>
<dbReference type="PANTHER" id="PTHR11986:SF79">
    <property type="entry name" value="ACETYLORNITHINE AMINOTRANSFERASE, MITOCHONDRIAL"/>
    <property type="match status" value="1"/>
</dbReference>
<dbReference type="AlphaFoldDB" id="A0A9W6ETI7"/>
<evidence type="ECO:0000256" key="2">
    <source>
        <dbReference type="ARBA" id="ARBA00022576"/>
    </source>
</evidence>
<dbReference type="InterPro" id="IPR015422">
    <property type="entry name" value="PyrdxlP-dep_Trfase_small"/>
</dbReference>
<evidence type="ECO:0000256" key="6">
    <source>
        <dbReference type="ARBA" id="ARBA00029440"/>
    </source>
</evidence>
<dbReference type="PANTHER" id="PTHR11986">
    <property type="entry name" value="AMINOTRANSFERASE CLASS III"/>
    <property type="match status" value="1"/>
</dbReference>
<sequence length="381" mass="41629">MKSNLLPTYNQFPIELVDGHDWHLIDSKSKEYVDFTSGIGVCNLGYSNEKVKNAVADQFKHIWHTSNLYHNSLAEKVAGKLCPENYLAFFCNSGTEANEAAFKIARRHTGKHKMVAFNNGFHGRTYGSLSVTGYPGIQKGFQPLVPDVSFGNYNDDESLKLIDRDTAAVILEVIQGEGGINVGKKTWLQKVEQKCHQTKTMLIVDEVQSGMGRTGYKFAFEADGLHPDIITSAKGLANGLPVGAMMAKKEMASAFGPGSHGNTFGGNKVVMASANAVLDQLTPDFLYQVKVKGKFLSKQLHQKIEPLPNVKSVSGKGLMIGIHLDPSIKVSDVITKLQGLGLLTLSARGNTLRLLPPLIISEEAISWGLDQIVKVIHNENH</sequence>
<dbReference type="EMBL" id="BRPL01000004">
    <property type="protein sequence ID" value="GLB47422.1"/>
    <property type="molecule type" value="Genomic_DNA"/>
</dbReference>
<dbReference type="InterPro" id="IPR050103">
    <property type="entry name" value="Class-III_PLP-dep_AT"/>
</dbReference>
<keyword evidence="4" id="KW-0808">Transferase</keyword>
<dbReference type="CDD" id="cd00610">
    <property type="entry name" value="OAT_like"/>
    <property type="match status" value="1"/>
</dbReference>
<comment type="pathway">
    <text evidence="6">Amino-acid biosynthesis.</text>
</comment>
<evidence type="ECO:0000256" key="5">
    <source>
        <dbReference type="ARBA" id="ARBA00022898"/>
    </source>
</evidence>
<evidence type="ECO:0000256" key="3">
    <source>
        <dbReference type="ARBA" id="ARBA00022605"/>
    </source>
</evidence>
<comment type="caution">
    <text evidence="8">The sequence shown here is derived from an EMBL/GenBank/DDBJ whole genome shotgun (WGS) entry which is preliminary data.</text>
</comment>
<dbReference type="NCBIfam" id="NF002797">
    <property type="entry name" value="PRK02936.1"/>
    <property type="match status" value="1"/>
</dbReference>
<keyword evidence="3" id="KW-0028">Amino-acid biosynthesis</keyword>
<dbReference type="Gene3D" id="3.90.1150.10">
    <property type="entry name" value="Aspartate Aminotransferase, domain 1"/>
    <property type="match status" value="1"/>
</dbReference>
<reference evidence="8" key="2">
    <citation type="journal article" date="2023" name="PLoS ONE">
        <title>Philodulcilactobacillus myokoensis gen. nov., sp. nov., a fructophilic, acidophilic, and agar-phobic lactic acid bacterium isolated from fermented vegetable extracts.</title>
        <authorList>
            <person name="Kouya T."/>
            <person name="Ishiyama Y."/>
            <person name="Ohashi S."/>
            <person name="Kumakubo R."/>
            <person name="Yamazaki T."/>
            <person name="Otaki T."/>
        </authorList>
    </citation>
    <scope>NUCLEOTIDE SEQUENCE</scope>
    <source>
        <strain evidence="8">WR16-4</strain>
    </source>
</reference>
<name>A0A9W6ETI7_9LACO</name>
<dbReference type="GO" id="GO:0030170">
    <property type="term" value="F:pyridoxal phosphate binding"/>
    <property type="evidence" value="ECO:0007669"/>
    <property type="project" value="InterPro"/>
</dbReference>
<proteinExistence type="inferred from homology"/>
<dbReference type="GO" id="GO:0006526">
    <property type="term" value="P:L-arginine biosynthetic process"/>
    <property type="evidence" value="ECO:0007669"/>
    <property type="project" value="UniProtKB-ARBA"/>
</dbReference>